<dbReference type="Pfam" id="PF07681">
    <property type="entry name" value="DoxX"/>
    <property type="match status" value="1"/>
</dbReference>
<organism evidence="8 9">
    <name type="scientific">Brevibacterium casei</name>
    <dbReference type="NCBI Taxonomy" id="33889"/>
    <lineage>
        <taxon>Bacteria</taxon>
        <taxon>Bacillati</taxon>
        <taxon>Actinomycetota</taxon>
        <taxon>Actinomycetes</taxon>
        <taxon>Micrococcales</taxon>
        <taxon>Brevibacteriaceae</taxon>
        <taxon>Brevibacterium</taxon>
    </lineage>
</organism>
<evidence type="ECO:0000313" key="8">
    <source>
        <dbReference type="EMBL" id="QQB15896.1"/>
    </source>
</evidence>
<dbReference type="AlphaFoldDB" id="A0A7T4A242"/>
<dbReference type="GO" id="GO:0005886">
    <property type="term" value="C:plasma membrane"/>
    <property type="evidence" value="ECO:0007669"/>
    <property type="project" value="UniProtKB-SubCell"/>
</dbReference>
<feature type="transmembrane region" description="Helical" evidence="7">
    <location>
        <begin position="66"/>
        <end position="89"/>
    </location>
</feature>
<name>A0A7T4A242_9MICO</name>
<evidence type="ECO:0000256" key="4">
    <source>
        <dbReference type="ARBA" id="ARBA00022692"/>
    </source>
</evidence>
<gene>
    <name evidence="8" type="ORF">I6H47_08375</name>
</gene>
<comment type="similarity">
    <text evidence="2">Belongs to the DoxX family.</text>
</comment>
<keyword evidence="6 7" id="KW-0472">Membrane</keyword>
<dbReference type="Proteomes" id="UP000595374">
    <property type="component" value="Chromosome"/>
</dbReference>
<dbReference type="EMBL" id="CP065989">
    <property type="protein sequence ID" value="QQB15896.1"/>
    <property type="molecule type" value="Genomic_DNA"/>
</dbReference>
<feature type="transmembrane region" description="Helical" evidence="7">
    <location>
        <begin position="137"/>
        <end position="157"/>
    </location>
</feature>
<dbReference type="RefSeq" id="WP_140955531.1">
    <property type="nucleotide sequence ID" value="NZ_CP065989.1"/>
</dbReference>
<evidence type="ECO:0000256" key="1">
    <source>
        <dbReference type="ARBA" id="ARBA00004651"/>
    </source>
</evidence>
<keyword evidence="4 7" id="KW-0812">Transmembrane</keyword>
<dbReference type="InterPro" id="IPR032808">
    <property type="entry name" value="DoxX"/>
</dbReference>
<keyword evidence="5 7" id="KW-1133">Transmembrane helix</keyword>
<dbReference type="PANTHER" id="PTHR33452:SF1">
    <property type="entry name" value="INNER MEMBRANE PROTEIN YPHA-RELATED"/>
    <property type="match status" value="1"/>
</dbReference>
<comment type="subcellular location">
    <subcellularLocation>
        <location evidence="1">Cell membrane</location>
        <topology evidence="1">Multi-pass membrane protein</topology>
    </subcellularLocation>
</comment>
<dbReference type="PANTHER" id="PTHR33452">
    <property type="entry name" value="OXIDOREDUCTASE CATD-RELATED"/>
    <property type="match status" value="1"/>
</dbReference>
<accession>A0A7T4A242</accession>
<reference evidence="8 9" key="1">
    <citation type="submission" date="2020-12" db="EMBL/GenBank/DDBJ databases">
        <title>FDA dAtabase for Regulatory Grade micrObial Sequences (FDA-ARGOS): Supporting development and validation of Infectious Disease Dx tests.</title>
        <authorList>
            <person name="Sproer C."/>
            <person name="Gronow S."/>
            <person name="Severitt S."/>
            <person name="Schroder I."/>
            <person name="Tallon L."/>
            <person name="Sadzewicz L."/>
            <person name="Zhao X."/>
            <person name="Boylan J."/>
            <person name="Ott S."/>
            <person name="Bowen H."/>
            <person name="Vavikolanu K."/>
            <person name="Mehta A."/>
            <person name="Aluvathingal J."/>
            <person name="Nadendla S."/>
            <person name="Lowell S."/>
            <person name="Myers T."/>
            <person name="Yan Y."/>
            <person name="Sichtig H."/>
        </authorList>
    </citation>
    <scope>NUCLEOTIDE SEQUENCE [LARGE SCALE GENOMIC DNA]</scope>
    <source>
        <strain evidence="8 9">FDAARGOS_990</strain>
    </source>
</reference>
<evidence type="ECO:0000313" key="9">
    <source>
        <dbReference type="Proteomes" id="UP000595374"/>
    </source>
</evidence>
<dbReference type="InterPro" id="IPR051907">
    <property type="entry name" value="DoxX-like_oxidoreductase"/>
</dbReference>
<evidence type="ECO:0000256" key="5">
    <source>
        <dbReference type="ARBA" id="ARBA00022989"/>
    </source>
</evidence>
<keyword evidence="3" id="KW-1003">Cell membrane</keyword>
<evidence type="ECO:0000256" key="7">
    <source>
        <dbReference type="SAM" id="Phobius"/>
    </source>
</evidence>
<protein>
    <submittedName>
        <fullName evidence="8">DoxX family protein</fullName>
    </submittedName>
</protein>
<evidence type="ECO:0000256" key="3">
    <source>
        <dbReference type="ARBA" id="ARBA00022475"/>
    </source>
</evidence>
<feature type="transmembrane region" description="Helical" evidence="7">
    <location>
        <begin position="101"/>
        <end position="117"/>
    </location>
</feature>
<proteinExistence type="inferred from homology"/>
<sequence>MNTGLLLLRGVVGGLILGHASQKAFGLFGGGGPDGTAPMFEKWGFVPGKSMVKLAATTESVGSGMLLLGAGTPLGAAMVSGTLAVAASVNAKNGLWAMKGGYELPLLYAAGAGVLGFTGPGEYSVDGALGLTKKYGVASGLASLALAAVPATAFIVWSQRNRAEAEAAEARAADAADESVVVTETETVPAN</sequence>
<evidence type="ECO:0000256" key="6">
    <source>
        <dbReference type="ARBA" id="ARBA00023136"/>
    </source>
</evidence>
<evidence type="ECO:0000256" key="2">
    <source>
        <dbReference type="ARBA" id="ARBA00006679"/>
    </source>
</evidence>